<dbReference type="InterPro" id="IPR003010">
    <property type="entry name" value="C-N_Hydrolase"/>
</dbReference>
<evidence type="ECO:0000256" key="6">
    <source>
        <dbReference type="ARBA" id="ARBA00022989"/>
    </source>
</evidence>
<evidence type="ECO:0000256" key="8">
    <source>
        <dbReference type="ARBA" id="ARBA00023315"/>
    </source>
</evidence>
<evidence type="ECO:0000256" key="9">
    <source>
        <dbReference type="HAMAP-Rule" id="MF_01148"/>
    </source>
</evidence>
<dbReference type="NCBIfam" id="TIGR00546">
    <property type="entry name" value="lnt"/>
    <property type="match status" value="1"/>
</dbReference>
<proteinExistence type="inferred from homology"/>
<evidence type="ECO:0000256" key="2">
    <source>
        <dbReference type="ARBA" id="ARBA00010065"/>
    </source>
</evidence>
<comment type="catalytic activity">
    <reaction evidence="9">
        <text>N-terminal S-1,2-diacyl-sn-glyceryl-L-cysteinyl-[lipoprotein] + a glycerophospholipid = N-acyl-S-1,2-diacyl-sn-glyceryl-L-cysteinyl-[lipoprotein] + a 2-acyl-sn-glycero-3-phospholipid + H(+)</text>
        <dbReference type="Rhea" id="RHEA:48228"/>
        <dbReference type="Rhea" id="RHEA-COMP:14681"/>
        <dbReference type="Rhea" id="RHEA-COMP:14684"/>
        <dbReference type="ChEBI" id="CHEBI:15378"/>
        <dbReference type="ChEBI" id="CHEBI:136912"/>
        <dbReference type="ChEBI" id="CHEBI:140656"/>
        <dbReference type="ChEBI" id="CHEBI:140657"/>
        <dbReference type="ChEBI" id="CHEBI:140660"/>
        <dbReference type="EC" id="2.3.1.269"/>
    </reaction>
</comment>
<feature type="transmembrane region" description="Helical" evidence="9">
    <location>
        <begin position="92"/>
        <end position="118"/>
    </location>
</feature>
<dbReference type="EMBL" id="CP000112">
    <property type="protein sequence ID" value="ABB38603.1"/>
    <property type="molecule type" value="Genomic_DNA"/>
</dbReference>
<dbReference type="GO" id="GO:0016410">
    <property type="term" value="F:N-acyltransferase activity"/>
    <property type="evidence" value="ECO:0007669"/>
    <property type="project" value="UniProtKB-UniRule"/>
</dbReference>
<evidence type="ECO:0000313" key="12">
    <source>
        <dbReference type="Proteomes" id="UP000002710"/>
    </source>
</evidence>
<feature type="transmembrane region" description="Helical" evidence="9">
    <location>
        <begin position="210"/>
        <end position="227"/>
    </location>
</feature>
<dbReference type="EC" id="2.3.1.269" evidence="9"/>
<sequence>MTMRARFAVNNRSIVLIVLVSAGMFAGLPNPFWQNSFLVLLVPAALYAIAWHVRSASAAFRLGWLASGAGAAAAVYWVAYPVHVYGMLPWPLAVPCALLLGAWIGLFGAVFSCIMHLLVRPYSRGTLPLFWQNALLLCTAAGCLWGILEWFRGIFLTGFPWATLASAFVAVPQMLQAASVVGGTALGAFFACAACCSVHLCAGTLRCRRLSVISVAILGIIALFGFYRTGSFSPQGEEYDVALIQGSIDQGQKWLPEYQQGTADRYISMSQGAADKLKPDLIIWPETSMPFYFQEHALGEDIRRAVAGLGVPLLLGTPGYTLGPQAGSYTTYNRAYVLDKQGRDVGFYDKEHLVPFGEYIPSFLNLEFLQTMMQGVGDFTPGKQTAPVRTGNLALGILVCYESIFPELAQQRVADGATLLVNISNDAWFGNTSAPRQHLHLTAVRAVEQGRYIARCTNTGISAIIDPFGRMQETGPLFRPAVVGGAVKSITKKTVYHLIYQWIMPAMLVVFCTTAFCLLQTGRRQTPQ</sequence>
<evidence type="ECO:0000256" key="7">
    <source>
        <dbReference type="ARBA" id="ARBA00023136"/>
    </source>
</evidence>
<dbReference type="UniPathway" id="UPA00666"/>
<dbReference type="InterPro" id="IPR004563">
    <property type="entry name" value="Apolipo_AcylTrfase"/>
</dbReference>
<feature type="transmembrane region" description="Helical" evidence="9">
    <location>
        <begin position="175"/>
        <end position="198"/>
    </location>
</feature>
<evidence type="ECO:0000256" key="5">
    <source>
        <dbReference type="ARBA" id="ARBA00022692"/>
    </source>
</evidence>
<feature type="transmembrane region" description="Helical" evidence="9">
    <location>
        <begin position="62"/>
        <end position="80"/>
    </location>
</feature>
<dbReference type="Gene3D" id="3.60.110.10">
    <property type="entry name" value="Carbon-nitrogen hydrolase"/>
    <property type="match status" value="1"/>
</dbReference>
<dbReference type="AlphaFoldDB" id="Q310P3"/>
<dbReference type="STRING" id="207559.Dde_1806"/>
<dbReference type="PANTHER" id="PTHR38686">
    <property type="entry name" value="APOLIPOPROTEIN N-ACYLTRANSFERASE"/>
    <property type="match status" value="1"/>
</dbReference>
<reference evidence="11 12" key="1">
    <citation type="journal article" date="2011" name="J. Bacteriol.">
        <title>Complete genome sequence and updated annotation of Desulfovibrio alaskensis G20.</title>
        <authorList>
            <person name="Hauser L.J."/>
            <person name="Land M.L."/>
            <person name="Brown S.D."/>
            <person name="Larimer F."/>
            <person name="Keller K.L."/>
            <person name="Rapp-Giles B.J."/>
            <person name="Price M.N."/>
            <person name="Lin M."/>
            <person name="Bruce D.C."/>
            <person name="Detter J.C."/>
            <person name="Tapia R."/>
            <person name="Han C.S."/>
            <person name="Goodwin L.A."/>
            <person name="Cheng J.F."/>
            <person name="Pitluck S."/>
            <person name="Copeland A."/>
            <person name="Lucas S."/>
            <person name="Nolan M."/>
            <person name="Lapidus A.L."/>
            <person name="Palumbo A.V."/>
            <person name="Wall J.D."/>
        </authorList>
    </citation>
    <scope>NUCLEOTIDE SEQUENCE [LARGE SCALE GENOMIC DNA]</scope>
    <source>
        <strain evidence="12">ATCC BAA 1058 / DSM 17464 / G20</strain>
    </source>
</reference>
<dbReference type="CDD" id="cd07571">
    <property type="entry name" value="ALP_N-acyl_transferase"/>
    <property type="match status" value="1"/>
</dbReference>
<accession>Q310P3</accession>
<dbReference type="Proteomes" id="UP000002710">
    <property type="component" value="Chromosome"/>
</dbReference>
<keyword evidence="5 9" id="KW-0812">Transmembrane</keyword>
<feature type="domain" description="CN hydrolase" evidence="10">
    <location>
        <begin position="244"/>
        <end position="489"/>
    </location>
</feature>
<comment type="pathway">
    <text evidence="9">Protein modification; lipoprotein biosynthesis (N-acyl transfer).</text>
</comment>
<keyword evidence="3 9" id="KW-1003">Cell membrane</keyword>
<dbReference type="PROSITE" id="PS50263">
    <property type="entry name" value="CN_HYDROLASE"/>
    <property type="match status" value="1"/>
</dbReference>
<protein>
    <recommendedName>
        <fullName evidence="9">Apolipoprotein N-acyltransferase</fullName>
        <shortName evidence="9">ALP N-acyltransferase</shortName>
        <ecNumber evidence="9">2.3.1.269</ecNumber>
    </recommendedName>
</protein>
<organism evidence="11 12">
    <name type="scientific">Oleidesulfovibrio alaskensis (strain ATCC BAA-1058 / DSM 17464 / G20)</name>
    <name type="common">Desulfovibrio alaskensis</name>
    <dbReference type="NCBI Taxonomy" id="207559"/>
    <lineage>
        <taxon>Bacteria</taxon>
        <taxon>Pseudomonadati</taxon>
        <taxon>Thermodesulfobacteriota</taxon>
        <taxon>Desulfovibrionia</taxon>
        <taxon>Desulfovibrionales</taxon>
        <taxon>Desulfovibrionaceae</taxon>
        <taxon>Oleidesulfovibrio</taxon>
    </lineage>
</organism>
<keyword evidence="7 9" id="KW-0472">Membrane</keyword>
<evidence type="ECO:0000313" key="11">
    <source>
        <dbReference type="EMBL" id="ABB38603.1"/>
    </source>
</evidence>
<keyword evidence="4 9" id="KW-0808">Transferase</keyword>
<comment type="similarity">
    <text evidence="2 9">Belongs to the CN hydrolase family. Apolipoprotein N-acyltransferase subfamily.</text>
</comment>
<evidence type="ECO:0000256" key="1">
    <source>
        <dbReference type="ARBA" id="ARBA00004651"/>
    </source>
</evidence>
<comment type="subcellular location">
    <subcellularLocation>
        <location evidence="9">Cell inner membrane</location>
        <topology evidence="9">Multi-pass membrane protein</topology>
    </subcellularLocation>
    <subcellularLocation>
        <location evidence="1">Cell membrane</location>
        <topology evidence="1">Multi-pass membrane protein</topology>
    </subcellularLocation>
</comment>
<keyword evidence="6 9" id="KW-1133">Transmembrane helix</keyword>
<feature type="transmembrane region" description="Helical" evidence="9">
    <location>
        <begin position="499"/>
        <end position="519"/>
    </location>
</feature>
<feature type="transmembrane region" description="Helical" evidence="9">
    <location>
        <begin position="130"/>
        <end position="155"/>
    </location>
</feature>
<dbReference type="HAMAP" id="MF_01148">
    <property type="entry name" value="Lnt"/>
    <property type="match status" value="1"/>
</dbReference>
<feature type="transmembrane region" description="Helical" evidence="9">
    <location>
        <begin position="32"/>
        <end position="50"/>
    </location>
</feature>
<gene>
    <name evidence="9" type="primary">lnt</name>
    <name evidence="11" type="ordered locus">Dde_1806</name>
</gene>
<dbReference type="eggNOG" id="COG0815">
    <property type="taxonomic scope" value="Bacteria"/>
</dbReference>
<keyword evidence="11" id="KW-0449">Lipoprotein</keyword>
<name>Q310P3_OLEA2</name>
<evidence type="ECO:0000256" key="3">
    <source>
        <dbReference type="ARBA" id="ARBA00022475"/>
    </source>
</evidence>
<evidence type="ECO:0000259" key="10">
    <source>
        <dbReference type="PROSITE" id="PS50263"/>
    </source>
</evidence>
<dbReference type="HOGENOM" id="CLU_019563_1_2_7"/>
<dbReference type="InterPro" id="IPR036526">
    <property type="entry name" value="C-N_Hydrolase_sf"/>
</dbReference>
<dbReference type="GO" id="GO:0042158">
    <property type="term" value="P:lipoprotein biosynthetic process"/>
    <property type="evidence" value="ECO:0007669"/>
    <property type="project" value="UniProtKB-UniRule"/>
</dbReference>
<dbReference type="PANTHER" id="PTHR38686:SF1">
    <property type="entry name" value="APOLIPOPROTEIN N-ACYLTRANSFERASE"/>
    <property type="match status" value="1"/>
</dbReference>
<dbReference type="SUPFAM" id="SSF56317">
    <property type="entry name" value="Carbon-nitrogen hydrolase"/>
    <property type="match status" value="1"/>
</dbReference>
<keyword evidence="9" id="KW-0997">Cell inner membrane</keyword>
<dbReference type="InterPro" id="IPR045378">
    <property type="entry name" value="LNT_N"/>
</dbReference>
<dbReference type="Pfam" id="PF20154">
    <property type="entry name" value="LNT_N"/>
    <property type="match status" value="1"/>
</dbReference>
<dbReference type="KEGG" id="dde:Dde_1806"/>
<keyword evidence="8 9" id="KW-0012">Acyltransferase</keyword>
<comment type="function">
    <text evidence="9">Catalyzes the phospholipid dependent N-acylation of the N-terminal cysteine of apolipoprotein, the last step in lipoprotein maturation.</text>
</comment>
<dbReference type="GO" id="GO:0005886">
    <property type="term" value="C:plasma membrane"/>
    <property type="evidence" value="ECO:0007669"/>
    <property type="project" value="UniProtKB-SubCell"/>
</dbReference>
<feature type="transmembrane region" description="Helical" evidence="9">
    <location>
        <begin position="7"/>
        <end position="26"/>
    </location>
</feature>
<evidence type="ECO:0000256" key="4">
    <source>
        <dbReference type="ARBA" id="ARBA00022679"/>
    </source>
</evidence>
<dbReference type="Pfam" id="PF00795">
    <property type="entry name" value="CN_hydrolase"/>
    <property type="match status" value="1"/>
</dbReference>
<keyword evidence="12" id="KW-1185">Reference proteome</keyword>